<keyword evidence="6 9" id="KW-0472">Membrane</keyword>
<dbReference type="GO" id="GO:0015220">
    <property type="term" value="F:choline transmembrane transporter activity"/>
    <property type="evidence" value="ECO:0007669"/>
    <property type="project" value="TreeGrafter"/>
</dbReference>
<dbReference type="InterPro" id="IPR000390">
    <property type="entry name" value="Small_drug/metabolite_transptr"/>
</dbReference>
<proteinExistence type="inferred from homology"/>
<keyword evidence="2" id="KW-0813">Transport</keyword>
<dbReference type="GO" id="GO:1990961">
    <property type="term" value="P:xenobiotic detoxification by transmembrane export across the plasma membrane"/>
    <property type="evidence" value="ECO:0007669"/>
    <property type="project" value="UniProtKB-ARBA"/>
</dbReference>
<feature type="transmembrane region" description="Helical" evidence="9">
    <location>
        <begin position="34"/>
        <end position="55"/>
    </location>
</feature>
<dbReference type="Gene3D" id="1.10.3730.20">
    <property type="match status" value="1"/>
</dbReference>
<evidence type="ECO:0000256" key="1">
    <source>
        <dbReference type="ARBA" id="ARBA00004651"/>
    </source>
</evidence>
<dbReference type="EMBL" id="BMIF01000007">
    <property type="protein sequence ID" value="GGA69310.1"/>
    <property type="molecule type" value="Genomic_DNA"/>
</dbReference>
<dbReference type="RefSeq" id="WP_188721302.1">
    <property type="nucleotide sequence ID" value="NZ_BMIF01000007.1"/>
</dbReference>
<evidence type="ECO:0000256" key="7">
    <source>
        <dbReference type="ARBA" id="ARBA00038032"/>
    </source>
</evidence>
<evidence type="ECO:0000256" key="6">
    <source>
        <dbReference type="ARBA" id="ARBA00023136"/>
    </source>
</evidence>
<evidence type="ECO:0000313" key="11">
    <source>
        <dbReference type="Proteomes" id="UP000636264"/>
    </source>
</evidence>
<evidence type="ECO:0000256" key="8">
    <source>
        <dbReference type="RuleBase" id="RU003942"/>
    </source>
</evidence>
<dbReference type="InterPro" id="IPR037185">
    <property type="entry name" value="EmrE-like"/>
</dbReference>
<comment type="caution">
    <text evidence="10">The sequence shown here is derived from an EMBL/GenBank/DDBJ whole genome shotgun (WGS) entry which is preliminary data.</text>
</comment>
<name>A0A916W5U9_9HYPH</name>
<keyword evidence="11" id="KW-1185">Reference proteome</keyword>
<feature type="transmembrane region" description="Helical" evidence="9">
    <location>
        <begin position="6"/>
        <end position="27"/>
    </location>
</feature>
<accession>A0A916W5U9</accession>
<dbReference type="GO" id="GO:0031460">
    <property type="term" value="P:glycine betaine transport"/>
    <property type="evidence" value="ECO:0007669"/>
    <property type="project" value="TreeGrafter"/>
</dbReference>
<evidence type="ECO:0000256" key="2">
    <source>
        <dbReference type="ARBA" id="ARBA00022448"/>
    </source>
</evidence>
<evidence type="ECO:0000313" key="10">
    <source>
        <dbReference type="EMBL" id="GGA69310.1"/>
    </source>
</evidence>
<dbReference type="InterPro" id="IPR045324">
    <property type="entry name" value="Small_multidrug_res"/>
</dbReference>
<organism evidence="10 11">
    <name type="scientific">Nitratireductor aestuarii</name>
    <dbReference type="NCBI Taxonomy" id="1735103"/>
    <lineage>
        <taxon>Bacteria</taxon>
        <taxon>Pseudomonadati</taxon>
        <taxon>Pseudomonadota</taxon>
        <taxon>Alphaproteobacteria</taxon>
        <taxon>Hyphomicrobiales</taxon>
        <taxon>Phyllobacteriaceae</taxon>
        <taxon>Nitratireductor</taxon>
    </lineage>
</organism>
<dbReference type="SUPFAM" id="SSF103481">
    <property type="entry name" value="Multidrug resistance efflux transporter EmrE"/>
    <property type="match status" value="1"/>
</dbReference>
<evidence type="ECO:0000256" key="5">
    <source>
        <dbReference type="ARBA" id="ARBA00022989"/>
    </source>
</evidence>
<dbReference type="AlphaFoldDB" id="A0A916W5U9"/>
<gene>
    <name evidence="10" type="ORF">GCM10011385_23870</name>
</gene>
<feature type="transmembrane region" description="Helical" evidence="9">
    <location>
        <begin position="89"/>
        <end position="108"/>
    </location>
</feature>
<reference evidence="10" key="1">
    <citation type="journal article" date="2014" name="Int. J. Syst. Evol. Microbiol.">
        <title>Complete genome sequence of Corynebacterium casei LMG S-19264T (=DSM 44701T), isolated from a smear-ripened cheese.</title>
        <authorList>
            <consortium name="US DOE Joint Genome Institute (JGI-PGF)"/>
            <person name="Walter F."/>
            <person name="Albersmeier A."/>
            <person name="Kalinowski J."/>
            <person name="Ruckert C."/>
        </authorList>
    </citation>
    <scope>NUCLEOTIDE SEQUENCE</scope>
    <source>
        <strain evidence="10">CGMCC 1.15320</strain>
    </source>
</reference>
<dbReference type="GO" id="GO:0015199">
    <property type="term" value="F:amino-acid betaine transmembrane transporter activity"/>
    <property type="evidence" value="ECO:0007669"/>
    <property type="project" value="TreeGrafter"/>
</dbReference>
<comment type="subcellular location">
    <subcellularLocation>
        <location evidence="1 8">Cell membrane</location>
        <topology evidence="1 8">Multi-pass membrane protein</topology>
    </subcellularLocation>
</comment>
<dbReference type="Proteomes" id="UP000636264">
    <property type="component" value="Unassembled WGS sequence"/>
</dbReference>
<sequence length="114" mass="12100">MNPVLGTYAVLIAAIVCEVIGTSFLAASQQFTRLWPSVATAVCYGASFYFLSVALRTLPIGIAYAIWSGLGIVLISLAGYVVYRQILDLPAIIGIGLILSGVLVINLWSNSVVH</sequence>
<dbReference type="GO" id="GO:0015297">
    <property type="term" value="F:antiporter activity"/>
    <property type="evidence" value="ECO:0007669"/>
    <property type="project" value="TreeGrafter"/>
</dbReference>
<dbReference type="GO" id="GO:0005886">
    <property type="term" value="C:plasma membrane"/>
    <property type="evidence" value="ECO:0007669"/>
    <property type="project" value="UniProtKB-SubCell"/>
</dbReference>
<dbReference type="FunFam" id="1.10.3730.20:FF:000001">
    <property type="entry name" value="Quaternary ammonium compound resistance transporter SugE"/>
    <property type="match status" value="1"/>
</dbReference>
<keyword evidence="5 9" id="KW-1133">Transmembrane helix</keyword>
<comment type="similarity">
    <text evidence="7 8">Belongs to the drug/metabolite transporter (DMT) superfamily. Small multidrug resistance (SMR) (TC 2.A.7.1) family.</text>
</comment>
<dbReference type="PANTHER" id="PTHR30561:SF1">
    <property type="entry name" value="MULTIDRUG TRANSPORTER EMRE"/>
    <property type="match status" value="1"/>
</dbReference>
<evidence type="ECO:0000256" key="3">
    <source>
        <dbReference type="ARBA" id="ARBA00022475"/>
    </source>
</evidence>
<reference evidence="10" key="2">
    <citation type="submission" date="2020-09" db="EMBL/GenBank/DDBJ databases">
        <authorList>
            <person name="Sun Q."/>
            <person name="Zhou Y."/>
        </authorList>
    </citation>
    <scope>NUCLEOTIDE SEQUENCE</scope>
    <source>
        <strain evidence="10">CGMCC 1.15320</strain>
    </source>
</reference>
<dbReference type="PANTHER" id="PTHR30561">
    <property type="entry name" value="SMR FAMILY PROTON-DEPENDENT DRUG EFFLUX TRANSPORTER SUGE"/>
    <property type="match status" value="1"/>
</dbReference>
<keyword evidence="4 8" id="KW-0812">Transmembrane</keyword>
<feature type="transmembrane region" description="Helical" evidence="9">
    <location>
        <begin position="61"/>
        <end position="82"/>
    </location>
</feature>
<keyword evidence="3" id="KW-1003">Cell membrane</keyword>
<protein>
    <submittedName>
        <fullName evidence="10">QacE family quaternary ammonium compound efflux SMR transporter</fullName>
    </submittedName>
</protein>
<dbReference type="Pfam" id="PF00893">
    <property type="entry name" value="Multi_Drug_Res"/>
    <property type="match status" value="1"/>
</dbReference>
<evidence type="ECO:0000256" key="4">
    <source>
        <dbReference type="ARBA" id="ARBA00022692"/>
    </source>
</evidence>
<evidence type="ECO:0000256" key="9">
    <source>
        <dbReference type="SAM" id="Phobius"/>
    </source>
</evidence>